<keyword evidence="13 19" id="KW-0573">Peptidoglycan synthesis</keyword>
<dbReference type="GO" id="GO:0008360">
    <property type="term" value="P:regulation of cell shape"/>
    <property type="evidence" value="ECO:0007669"/>
    <property type="project" value="UniProtKB-KW"/>
</dbReference>
<evidence type="ECO:0000256" key="6">
    <source>
        <dbReference type="ARBA" id="ARBA00015188"/>
    </source>
</evidence>
<dbReference type="Gene3D" id="3.30.465.10">
    <property type="match status" value="1"/>
</dbReference>
<dbReference type="NCBIfam" id="NF010480">
    <property type="entry name" value="PRK13905.1"/>
    <property type="match status" value="1"/>
</dbReference>
<dbReference type="Pfam" id="PF01565">
    <property type="entry name" value="FAD_binding_4"/>
    <property type="match status" value="1"/>
</dbReference>
<evidence type="ECO:0000256" key="5">
    <source>
        <dbReference type="ARBA" id="ARBA00012518"/>
    </source>
</evidence>
<feature type="active site" evidence="19">
    <location>
        <position position="321"/>
    </location>
</feature>
<proteinExistence type="inferred from homology"/>
<evidence type="ECO:0000256" key="11">
    <source>
        <dbReference type="ARBA" id="ARBA00022857"/>
    </source>
</evidence>
<evidence type="ECO:0000256" key="10">
    <source>
        <dbReference type="ARBA" id="ARBA00022827"/>
    </source>
</evidence>
<keyword evidence="15 19" id="KW-0131">Cell cycle</keyword>
<keyword evidence="12 19" id="KW-0133">Cell shape</keyword>
<dbReference type="InterPro" id="IPR016167">
    <property type="entry name" value="FAD-bd_PCMH_sub1"/>
</dbReference>
<dbReference type="EMBL" id="FOCT01000014">
    <property type="protein sequence ID" value="SEO21431.1"/>
    <property type="molecule type" value="Genomic_DNA"/>
</dbReference>
<keyword evidence="7 19" id="KW-0963">Cytoplasm</keyword>
<evidence type="ECO:0000256" key="7">
    <source>
        <dbReference type="ARBA" id="ARBA00022490"/>
    </source>
</evidence>
<evidence type="ECO:0000256" key="18">
    <source>
        <dbReference type="ARBA" id="ARBA00048914"/>
    </source>
</evidence>
<name>A0A1H8MVF5_9PROT</name>
<comment type="similarity">
    <text evidence="19">Belongs to the MurB family.</text>
</comment>
<evidence type="ECO:0000256" key="1">
    <source>
        <dbReference type="ARBA" id="ARBA00001974"/>
    </source>
</evidence>
<dbReference type="GO" id="GO:0009252">
    <property type="term" value="P:peptidoglycan biosynthetic process"/>
    <property type="evidence" value="ECO:0007669"/>
    <property type="project" value="UniProtKB-UniRule"/>
</dbReference>
<keyword evidence="16 19" id="KW-0961">Cell wall biogenesis/degradation</keyword>
<protein>
    <recommendedName>
        <fullName evidence="6 19">UDP-N-acetylenolpyruvoylglucosamine reductase</fullName>
        <ecNumber evidence="5 19">1.3.1.98</ecNumber>
    </recommendedName>
    <alternativeName>
        <fullName evidence="17 19">UDP-N-acetylmuramate dehydrogenase</fullName>
    </alternativeName>
</protein>
<comment type="pathway">
    <text evidence="4 19">Cell wall biogenesis; peptidoglycan biosynthesis.</text>
</comment>
<keyword evidence="11 19" id="KW-0521">NADP</keyword>
<dbReference type="InterPro" id="IPR003170">
    <property type="entry name" value="MurB"/>
</dbReference>
<dbReference type="RefSeq" id="WP_074748600.1">
    <property type="nucleotide sequence ID" value="NZ_FOCT01000014.1"/>
</dbReference>
<evidence type="ECO:0000256" key="17">
    <source>
        <dbReference type="ARBA" id="ARBA00031026"/>
    </source>
</evidence>
<dbReference type="SUPFAM" id="SSF56194">
    <property type="entry name" value="Uridine diphospho-N-Acetylenolpyruvylglucosamine reductase, MurB, C-terminal domain"/>
    <property type="match status" value="1"/>
</dbReference>
<evidence type="ECO:0000256" key="16">
    <source>
        <dbReference type="ARBA" id="ARBA00023316"/>
    </source>
</evidence>
<keyword evidence="8 19" id="KW-0132">Cell division</keyword>
<dbReference type="PROSITE" id="PS51387">
    <property type="entry name" value="FAD_PCMH"/>
    <property type="match status" value="1"/>
</dbReference>
<dbReference type="InterPro" id="IPR036318">
    <property type="entry name" value="FAD-bd_PCMH-like_sf"/>
</dbReference>
<organism evidence="21 22">
    <name type="scientific">Nitrosospira multiformis</name>
    <dbReference type="NCBI Taxonomy" id="1231"/>
    <lineage>
        <taxon>Bacteria</taxon>
        <taxon>Pseudomonadati</taxon>
        <taxon>Pseudomonadota</taxon>
        <taxon>Betaproteobacteria</taxon>
        <taxon>Nitrosomonadales</taxon>
        <taxon>Nitrosomonadaceae</taxon>
        <taxon>Nitrosospira</taxon>
    </lineage>
</organism>
<dbReference type="PANTHER" id="PTHR21071:SF4">
    <property type="entry name" value="UDP-N-ACETYLENOLPYRUVOYLGLUCOSAMINE REDUCTASE"/>
    <property type="match status" value="1"/>
</dbReference>
<dbReference type="Pfam" id="PF02873">
    <property type="entry name" value="MurB_C"/>
    <property type="match status" value="1"/>
</dbReference>
<dbReference type="InterPro" id="IPR016166">
    <property type="entry name" value="FAD-bd_PCMH"/>
</dbReference>
<dbReference type="InterPro" id="IPR006094">
    <property type="entry name" value="Oxid_FAD_bind_N"/>
</dbReference>
<evidence type="ECO:0000256" key="19">
    <source>
        <dbReference type="HAMAP-Rule" id="MF_00037"/>
    </source>
</evidence>
<evidence type="ECO:0000256" key="13">
    <source>
        <dbReference type="ARBA" id="ARBA00022984"/>
    </source>
</evidence>
<comment type="subcellular location">
    <subcellularLocation>
        <location evidence="3 19">Cytoplasm</location>
    </subcellularLocation>
</comment>
<evidence type="ECO:0000313" key="22">
    <source>
        <dbReference type="Proteomes" id="UP000183898"/>
    </source>
</evidence>
<dbReference type="Gene3D" id="3.30.43.10">
    <property type="entry name" value="Uridine Diphospho-n-acetylenolpyruvylglucosamine Reductase, domain 2"/>
    <property type="match status" value="1"/>
</dbReference>
<feature type="active site" evidence="19">
    <location>
        <position position="181"/>
    </location>
</feature>
<dbReference type="SUPFAM" id="SSF56176">
    <property type="entry name" value="FAD-binding/transporter-associated domain-like"/>
    <property type="match status" value="1"/>
</dbReference>
<keyword evidence="9 19" id="KW-0285">Flavoprotein</keyword>
<dbReference type="NCBIfam" id="TIGR00179">
    <property type="entry name" value="murB"/>
    <property type="match status" value="1"/>
</dbReference>
<comment type="cofactor">
    <cofactor evidence="1 19">
        <name>FAD</name>
        <dbReference type="ChEBI" id="CHEBI:57692"/>
    </cofactor>
</comment>
<dbReference type="GO" id="GO:0071555">
    <property type="term" value="P:cell wall organization"/>
    <property type="evidence" value="ECO:0007669"/>
    <property type="project" value="UniProtKB-KW"/>
</dbReference>
<keyword evidence="14 19" id="KW-0560">Oxidoreductase</keyword>
<dbReference type="PANTHER" id="PTHR21071">
    <property type="entry name" value="UDP-N-ACETYLENOLPYRUVOYLGLUCOSAMINE REDUCTASE"/>
    <property type="match status" value="1"/>
</dbReference>
<dbReference type="InterPro" id="IPR036635">
    <property type="entry name" value="MurB_C_sf"/>
</dbReference>
<feature type="active site" description="Proton donor" evidence="19">
    <location>
        <position position="251"/>
    </location>
</feature>
<evidence type="ECO:0000256" key="12">
    <source>
        <dbReference type="ARBA" id="ARBA00022960"/>
    </source>
</evidence>
<gene>
    <name evidence="19" type="primary">murB</name>
    <name evidence="21" type="ORF">SAMN05216404_11419</name>
</gene>
<dbReference type="Proteomes" id="UP000183898">
    <property type="component" value="Unassembled WGS sequence"/>
</dbReference>
<dbReference type="InterPro" id="IPR016169">
    <property type="entry name" value="FAD-bd_PCMH_sub2"/>
</dbReference>
<evidence type="ECO:0000256" key="15">
    <source>
        <dbReference type="ARBA" id="ARBA00023306"/>
    </source>
</evidence>
<feature type="domain" description="FAD-binding PCMH-type" evidence="20">
    <location>
        <begin position="33"/>
        <end position="244"/>
    </location>
</feature>
<evidence type="ECO:0000256" key="8">
    <source>
        <dbReference type="ARBA" id="ARBA00022618"/>
    </source>
</evidence>
<keyword evidence="10 19" id="KW-0274">FAD</keyword>
<evidence type="ECO:0000313" key="21">
    <source>
        <dbReference type="EMBL" id="SEO21431.1"/>
    </source>
</evidence>
<comment type="catalytic activity">
    <reaction evidence="18 19">
        <text>UDP-N-acetyl-alpha-D-muramate + NADP(+) = UDP-N-acetyl-3-O-(1-carboxyvinyl)-alpha-D-glucosamine + NADPH + H(+)</text>
        <dbReference type="Rhea" id="RHEA:12248"/>
        <dbReference type="ChEBI" id="CHEBI:15378"/>
        <dbReference type="ChEBI" id="CHEBI:57783"/>
        <dbReference type="ChEBI" id="CHEBI:58349"/>
        <dbReference type="ChEBI" id="CHEBI:68483"/>
        <dbReference type="ChEBI" id="CHEBI:70757"/>
        <dbReference type="EC" id="1.3.1.98"/>
    </reaction>
</comment>
<dbReference type="GO" id="GO:0051301">
    <property type="term" value="P:cell division"/>
    <property type="evidence" value="ECO:0007669"/>
    <property type="project" value="UniProtKB-KW"/>
</dbReference>
<reference evidence="21 22" key="1">
    <citation type="submission" date="2016-10" db="EMBL/GenBank/DDBJ databases">
        <authorList>
            <person name="de Groot N.N."/>
        </authorList>
    </citation>
    <scope>NUCLEOTIDE SEQUENCE [LARGE SCALE GENOMIC DNA]</scope>
    <source>
        <strain evidence="21 22">Nl18</strain>
    </source>
</reference>
<dbReference type="HAMAP" id="MF_00037">
    <property type="entry name" value="MurB"/>
    <property type="match status" value="1"/>
</dbReference>
<evidence type="ECO:0000256" key="9">
    <source>
        <dbReference type="ARBA" id="ARBA00022630"/>
    </source>
</evidence>
<evidence type="ECO:0000256" key="4">
    <source>
        <dbReference type="ARBA" id="ARBA00004752"/>
    </source>
</evidence>
<dbReference type="EC" id="1.3.1.98" evidence="5 19"/>
<dbReference type="Gene3D" id="3.90.78.10">
    <property type="entry name" value="UDP-N-acetylenolpyruvoylglucosamine reductase, C-terminal domain"/>
    <property type="match status" value="1"/>
</dbReference>
<dbReference type="GO" id="GO:0008762">
    <property type="term" value="F:UDP-N-acetylmuramate dehydrogenase activity"/>
    <property type="evidence" value="ECO:0007669"/>
    <property type="project" value="UniProtKB-UniRule"/>
</dbReference>
<accession>A0A1H8MVF5</accession>
<dbReference type="GO" id="GO:0005829">
    <property type="term" value="C:cytosol"/>
    <property type="evidence" value="ECO:0007669"/>
    <property type="project" value="TreeGrafter"/>
</dbReference>
<evidence type="ECO:0000256" key="2">
    <source>
        <dbReference type="ARBA" id="ARBA00003921"/>
    </source>
</evidence>
<dbReference type="InterPro" id="IPR011601">
    <property type="entry name" value="MurB_C"/>
</dbReference>
<evidence type="ECO:0000259" key="20">
    <source>
        <dbReference type="PROSITE" id="PS51387"/>
    </source>
</evidence>
<evidence type="ECO:0000256" key="3">
    <source>
        <dbReference type="ARBA" id="ARBA00004496"/>
    </source>
</evidence>
<sequence length="348" mass="37425">MDMSEINFSLDYAGVRGELRHNQPMKNYTSWHAGGSAERIYLPADLADLAAFLRGLSWNEPVYVVGLGSNLLVRDGGVRGSVVVLHARLNDLRLEQSDTGQMLIYAGAGVACAKVARFAALHGLGGAEFLAGIPGTVGGALAMNAGCYGTETWDIVSSVQTIDRSGMLRRRPPGNYEIGYRHVALKVEESSGSQKAGGTENVSADSLMDEWFSGAWFGLPWDDAASVRQKIKELLARRIHTQPLNLPNAGSVFRNPENDKAARIIESCGLKEFRIGGAMVSPRHANFIVNTGGATASDIEAVIAAVRETVKKQTGIELKQEVRIIGLPARPELRVSQTAYRKDGGYGG</sequence>
<dbReference type="AlphaFoldDB" id="A0A1H8MVF5"/>
<dbReference type="UniPathway" id="UPA00219"/>
<dbReference type="GO" id="GO:0071949">
    <property type="term" value="F:FAD binding"/>
    <property type="evidence" value="ECO:0007669"/>
    <property type="project" value="InterPro"/>
</dbReference>
<comment type="function">
    <text evidence="2 19">Cell wall formation.</text>
</comment>
<evidence type="ECO:0000256" key="14">
    <source>
        <dbReference type="ARBA" id="ARBA00023002"/>
    </source>
</evidence>